<accession>A0ACA9KYE1</accession>
<keyword evidence="2" id="KW-1185">Reference proteome</keyword>
<dbReference type="EMBL" id="CAJVPW010002097">
    <property type="protein sequence ID" value="CAG8498937.1"/>
    <property type="molecule type" value="Genomic_DNA"/>
</dbReference>
<reference evidence="1" key="1">
    <citation type="submission" date="2021-06" db="EMBL/GenBank/DDBJ databases">
        <authorList>
            <person name="Kallberg Y."/>
            <person name="Tangrot J."/>
            <person name="Rosling A."/>
        </authorList>
    </citation>
    <scope>NUCLEOTIDE SEQUENCE</scope>
    <source>
        <strain evidence="1">28 12/20/2015</strain>
    </source>
</reference>
<evidence type="ECO:0000313" key="2">
    <source>
        <dbReference type="Proteomes" id="UP000789366"/>
    </source>
</evidence>
<gene>
    <name evidence="1" type="ORF">SPELUC_LOCUS2918</name>
</gene>
<comment type="caution">
    <text evidence="1">The sequence shown here is derived from an EMBL/GenBank/DDBJ whole genome shotgun (WGS) entry which is preliminary data.</text>
</comment>
<name>A0ACA9KYE1_9GLOM</name>
<dbReference type="Proteomes" id="UP000789366">
    <property type="component" value="Unassembled WGS sequence"/>
</dbReference>
<organism evidence="1 2">
    <name type="scientific">Cetraspora pellucida</name>
    <dbReference type="NCBI Taxonomy" id="1433469"/>
    <lineage>
        <taxon>Eukaryota</taxon>
        <taxon>Fungi</taxon>
        <taxon>Fungi incertae sedis</taxon>
        <taxon>Mucoromycota</taxon>
        <taxon>Glomeromycotina</taxon>
        <taxon>Glomeromycetes</taxon>
        <taxon>Diversisporales</taxon>
        <taxon>Gigasporaceae</taxon>
        <taxon>Cetraspora</taxon>
    </lineage>
</organism>
<proteinExistence type="predicted"/>
<protein>
    <submittedName>
        <fullName evidence="1">11852_t:CDS:1</fullName>
    </submittedName>
</protein>
<evidence type="ECO:0000313" key="1">
    <source>
        <dbReference type="EMBL" id="CAG8498937.1"/>
    </source>
</evidence>
<sequence>MKCEKCQIDKLSEEFPLSTISSTCEHITSWCLKCIVNYLRETQDHQCPICKAELTEQEFKEYCLFWDNANFKIDFESHLQTNTNFGNNSGIFYEEYENTLTNYGIRANSHIQLMVVLYSISKKDSLKNLVFDLYWGYPASGVDFLDGTCLIYEGDKLWKKYDYKNKFHSDISYIWHSGDVLDKKNAIGHQKIKAKLNQLPPSVTQLYLILSSYSSPTIEHFRKPSFKLYDEARPNNQLCEYKICKAKKSQAVIMCLINRSFNGKWKVIEVGRLSQGTVRDYRPIMENIKDFIGTES</sequence>